<name>A0A5R9J089_9PROT</name>
<keyword evidence="2" id="KW-1185">Reference proteome</keyword>
<protein>
    <submittedName>
        <fullName evidence="1">Uncharacterized protein</fullName>
    </submittedName>
</protein>
<organism evidence="1 2">
    <name type="scientific">Lichenicoccus roseus</name>
    <dbReference type="NCBI Taxonomy" id="2683649"/>
    <lineage>
        <taxon>Bacteria</taxon>
        <taxon>Pseudomonadati</taxon>
        <taxon>Pseudomonadota</taxon>
        <taxon>Alphaproteobacteria</taxon>
        <taxon>Acetobacterales</taxon>
        <taxon>Acetobacteraceae</taxon>
        <taxon>Lichenicoccus</taxon>
    </lineage>
</organism>
<accession>A0A5R9J089</accession>
<evidence type="ECO:0000313" key="1">
    <source>
        <dbReference type="EMBL" id="TLU71090.1"/>
    </source>
</evidence>
<sequence>MFSLTWSCCKVSTGAKASCAHERLQSLVDLLSGKEGLAVTSSRCQILLDLIIIPAAIEYLRFVQNQEVIVLKPFARSADLIVRSMVPLNAEPRLARLRAVLITERSDFYIRSNGNIPELRRAGPSPHLPTISGTTRAT</sequence>
<dbReference type="InterPro" id="IPR036374">
    <property type="entry name" value="OxRdtase_Mopterin-bd_sf"/>
</dbReference>
<dbReference type="RefSeq" id="WP_138327447.1">
    <property type="nucleotide sequence ID" value="NZ_VCDI01000008.1"/>
</dbReference>
<dbReference type="AlphaFoldDB" id="A0A5R9J089"/>
<gene>
    <name evidence="1" type="ORF">FE263_18105</name>
</gene>
<dbReference type="EMBL" id="VCDI01000008">
    <property type="protein sequence ID" value="TLU71090.1"/>
    <property type="molecule type" value="Genomic_DNA"/>
</dbReference>
<dbReference type="Gene3D" id="3.90.420.10">
    <property type="entry name" value="Oxidoreductase, molybdopterin-binding domain"/>
    <property type="match status" value="1"/>
</dbReference>
<reference evidence="1 2" key="1">
    <citation type="submission" date="2019-05" db="EMBL/GenBank/DDBJ databases">
        <authorList>
            <person name="Pankratov T."/>
            <person name="Grouzdev D."/>
        </authorList>
    </citation>
    <scope>NUCLEOTIDE SEQUENCE [LARGE SCALE GENOMIC DNA]</scope>
    <source>
        <strain evidence="1 2">KEBCLARHB70R</strain>
    </source>
</reference>
<comment type="caution">
    <text evidence="1">The sequence shown here is derived from an EMBL/GenBank/DDBJ whole genome shotgun (WGS) entry which is preliminary data.</text>
</comment>
<evidence type="ECO:0000313" key="2">
    <source>
        <dbReference type="Proteomes" id="UP000305654"/>
    </source>
</evidence>
<proteinExistence type="predicted"/>
<dbReference type="Proteomes" id="UP000305654">
    <property type="component" value="Unassembled WGS sequence"/>
</dbReference>